<sequence>MSVNTTQSPKTAIGINGPNVNKKYYFLHVKFKSSKDKLGNSKSEIRLFLRFSPSGNPYCAPNSSQARAAAAESRFLRSRFALEIKTVVIDMVSRAMMQKAKIGHGKTKKDKVGEKERVTLSLSFKASVERANRLRCGVIVGGKKKVMKEAKKEEK</sequence>
<dbReference type="Proteomes" id="UP000078561">
    <property type="component" value="Unassembled WGS sequence"/>
</dbReference>
<evidence type="ECO:0000313" key="1">
    <source>
        <dbReference type="EMBL" id="SAM07351.1"/>
    </source>
</evidence>
<proteinExistence type="predicted"/>
<dbReference type="EMBL" id="LT554740">
    <property type="protein sequence ID" value="SAM07351.1"/>
    <property type="molecule type" value="Genomic_DNA"/>
</dbReference>
<dbReference type="InParanoid" id="A0A163MPT3"/>
<reference evidence="1" key="1">
    <citation type="submission" date="2016-04" db="EMBL/GenBank/DDBJ databases">
        <authorList>
            <person name="Evans L.H."/>
            <person name="Alamgir A."/>
            <person name="Owens N."/>
            <person name="Weber N.D."/>
            <person name="Virtaneva K."/>
            <person name="Barbian K."/>
            <person name="Babar A."/>
            <person name="Rosenke K."/>
        </authorList>
    </citation>
    <scope>NUCLEOTIDE SEQUENCE [LARGE SCALE GENOMIC DNA]</scope>
    <source>
        <strain evidence="1">CBS 101.48</strain>
    </source>
</reference>
<name>A0A163MPT3_ABSGL</name>
<dbReference type="AlphaFoldDB" id="A0A163MPT3"/>
<gene>
    <name evidence="1" type="primary">ABSGL_12992.1 scaffold 13554</name>
</gene>
<organism evidence="1">
    <name type="scientific">Absidia glauca</name>
    <name type="common">Pin mould</name>
    <dbReference type="NCBI Taxonomy" id="4829"/>
    <lineage>
        <taxon>Eukaryota</taxon>
        <taxon>Fungi</taxon>
        <taxon>Fungi incertae sedis</taxon>
        <taxon>Mucoromycota</taxon>
        <taxon>Mucoromycotina</taxon>
        <taxon>Mucoromycetes</taxon>
        <taxon>Mucorales</taxon>
        <taxon>Cunninghamellaceae</taxon>
        <taxon>Absidia</taxon>
    </lineage>
</organism>
<accession>A0A163MPT3</accession>
<protein>
    <submittedName>
        <fullName evidence="1">Uncharacterized protein</fullName>
    </submittedName>
</protein>
<keyword evidence="2" id="KW-1185">Reference proteome</keyword>
<evidence type="ECO:0000313" key="2">
    <source>
        <dbReference type="Proteomes" id="UP000078561"/>
    </source>
</evidence>